<dbReference type="Pfam" id="PF13377">
    <property type="entry name" value="Peripla_BP_3"/>
    <property type="match status" value="1"/>
</dbReference>
<dbReference type="InterPro" id="IPR046335">
    <property type="entry name" value="LacI/GalR-like_sensor"/>
</dbReference>
<dbReference type="SUPFAM" id="SSF53822">
    <property type="entry name" value="Periplasmic binding protein-like I"/>
    <property type="match status" value="1"/>
</dbReference>
<dbReference type="Gene3D" id="1.10.260.40">
    <property type="entry name" value="lambda repressor-like DNA-binding domains"/>
    <property type="match status" value="1"/>
</dbReference>
<evidence type="ECO:0000313" key="5">
    <source>
        <dbReference type="EMBL" id="MEI5983903.1"/>
    </source>
</evidence>
<dbReference type="Gene3D" id="3.40.50.2300">
    <property type="match status" value="2"/>
</dbReference>
<dbReference type="Proteomes" id="UP001363035">
    <property type="component" value="Unassembled WGS sequence"/>
</dbReference>
<evidence type="ECO:0000259" key="4">
    <source>
        <dbReference type="PROSITE" id="PS50932"/>
    </source>
</evidence>
<comment type="caution">
    <text evidence="5">The sequence shown here is derived from an EMBL/GenBank/DDBJ whole genome shotgun (WGS) entry which is preliminary data.</text>
</comment>
<dbReference type="PANTHER" id="PTHR30146">
    <property type="entry name" value="LACI-RELATED TRANSCRIPTIONAL REPRESSOR"/>
    <property type="match status" value="1"/>
</dbReference>
<evidence type="ECO:0000256" key="3">
    <source>
        <dbReference type="ARBA" id="ARBA00023163"/>
    </source>
</evidence>
<keyword evidence="2 5" id="KW-0238">DNA-binding</keyword>
<dbReference type="RefSeq" id="WP_134776812.1">
    <property type="nucleotide sequence ID" value="NZ_JAYLLN010000004.1"/>
</dbReference>
<dbReference type="PANTHER" id="PTHR30146:SF154">
    <property type="entry name" value="TRANSCRIPTION REGULATOR, MEMBER OF GALR FAMILY"/>
    <property type="match status" value="1"/>
</dbReference>
<dbReference type="InterPro" id="IPR028082">
    <property type="entry name" value="Peripla_BP_I"/>
</dbReference>
<dbReference type="SUPFAM" id="SSF47413">
    <property type="entry name" value="lambda repressor-like DNA-binding domains"/>
    <property type="match status" value="1"/>
</dbReference>
<evidence type="ECO:0000256" key="1">
    <source>
        <dbReference type="ARBA" id="ARBA00023015"/>
    </source>
</evidence>
<dbReference type="SMART" id="SM00354">
    <property type="entry name" value="HTH_LACI"/>
    <property type="match status" value="1"/>
</dbReference>
<dbReference type="GO" id="GO:0003677">
    <property type="term" value="F:DNA binding"/>
    <property type="evidence" value="ECO:0007669"/>
    <property type="project" value="UniProtKB-KW"/>
</dbReference>
<dbReference type="EMBL" id="JAYLLN010000004">
    <property type="protein sequence ID" value="MEI5983903.1"/>
    <property type="molecule type" value="Genomic_DNA"/>
</dbReference>
<gene>
    <name evidence="5" type="ORF">VJ786_03195</name>
</gene>
<keyword evidence="3" id="KW-0804">Transcription</keyword>
<name>A0ABU8I2Z6_9SPHI</name>
<keyword evidence="1" id="KW-0805">Transcription regulation</keyword>
<protein>
    <submittedName>
        <fullName evidence="5">LacI family DNA-binding transcriptional regulator</fullName>
    </submittedName>
</protein>
<keyword evidence="6" id="KW-1185">Reference proteome</keyword>
<organism evidence="5 6">
    <name type="scientific">Sphingobacterium tenebrionis</name>
    <dbReference type="NCBI Taxonomy" id="3111775"/>
    <lineage>
        <taxon>Bacteria</taxon>
        <taxon>Pseudomonadati</taxon>
        <taxon>Bacteroidota</taxon>
        <taxon>Sphingobacteriia</taxon>
        <taxon>Sphingobacteriales</taxon>
        <taxon>Sphingobacteriaceae</taxon>
        <taxon>Sphingobacterium</taxon>
    </lineage>
</organism>
<dbReference type="CDD" id="cd01392">
    <property type="entry name" value="HTH_LacI"/>
    <property type="match status" value="1"/>
</dbReference>
<evidence type="ECO:0000256" key="2">
    <source>
        <dbReference type="ARBA" id="ARBA00023125"/>
    </source>
</evidence>
<feature type="domain" description="HTH lacI-type" evidence="4">
    <location>
        <begin position="5"/>
        <end position="62"/>
    </location>
</feature>
<dbReference type="InterPro" id="IPR000843">
    <property type="entry name" value="HTH_LacI"/>
</dbReference>
<evidence type="ECO:0000313" key="6">
    <source>
        <dbReference type="Proteomes" id="UP001363035"/>
    </source>
</evidence>
<dbReference type="Pfam" id="PF00356">
    <property type="entry name" value="LacI"/>
    <property type="match status" value="1"/>
</dbReference>
<reference evidence="5 6" key="1">
    <citation type="submission" date="2024-01" db="EMBL/GenBank/DDBJ databases">
        <title>Sphingobacterium tenebrionis sp. nov., a novel endophyte isolated from tenebrio molitor intestines.</title>
        <authorList>
            <person name="Zhang C."/>
        </authorList>
    </citation>
    <scope>NUCLEOTIDE SEQUENCE [LARGE SCALE GENOMIC DNA]</scope>
    <source>
        <strain evidence="5 6">PU5-4</strain>
    </source>
</reference>
<proteinExistence type="predicted"/>
<dbReference type="PROSITE" id="PS50932">
    <property type="entry name" value="HTH_LACI_2"/>
    <property type="match status" value="1"/>
</dbReference>
<sequence>MAKKVSLKDIAQHLGVSTALVSYVISGNEEKGRVGKETAMRIKQAALELNYKPNHIAQSLKSGKTNTIGLIVADISNPFFASIARGVEDESSQFGLTTIMGSSDESPEKLKKLVDVFIKRQVDGFIISPPENSEETIEYIMSLGIPLCLIDRHFKHIHSSYVITDNYQSMFAGVKNLIEKGFKHLSLISYNTQLQHMIDRKAGFKDAAKDMVTDVFEIDYANQHQELKSVVYEILDGQKTDVMVFATNTLSVAGLKILTQRGVQIPKDLEVLCFDASEVYDFFYHPISHVKQPTDVLAKESVRILVNQMKDIERKEGLVFNSNLVSY</sequence>
<dbReference type="InterPro" id="IPR010982">
    <property type="entry name" value="Lambda_DNA-bd_dom_sf"/>
</dbReference>
<accession>A0ABU8I2Z6</accession>